<dbReference type="PANTHER" id="PTHR30266">
    <property type="entry name" value="MECHANOSENSITIVE CHANNEL MSCL"/>
    <property type="match status" value="1"/>
</dbReference>
<evidence type="ECO:0000256" key="6">
    <source>
        <dbReference type="ARBA" id="ARBA00022989"/>
    </source>
</evidence>
<feature type="transmembrane region" description="Helical" evidence="10">
    <location>
        <begin position="50"/>
        <end position="69"/>
    </location>
</feature>
<evidence type="ECO:0000256" key="2">
    <source>
        <dbReference type="ARBA" id="ARBA00007254"/>
    </source>
</evidence>
<dbReference type="PANTHER" id="PTHR30266:SF2">
    <property type="entry name" value="LARGE-CONDUCTANCE MECHANOSENSITIVE CHANNEL"/>
    <property type="match status" value="1"/>
</dbReference>
<dbReference type="STRING" id="586239.AD943_10125"/>
<proteinExistence type="inferred from homology"/>
<keyword evidence="3 10" id="KW-0813">Transport</keyword>
<dbReference type="InterPro" id="IPR037673">
    <property type="entry name" value="MSC/AndL"/>
</dbReference>
<protein>
    <recommendedName>
        <fullName evidence="10">Large-conductance mechanosensitive channel</fullName>
    </recommendedName>
</protein>
<name>A0A4Y3M4V9_9PROT</name>
<comment type="subcellular location">
    <subcellularLocation>
        <location evidence="10">Cell inner membrane</location>
        <topology evidence="10">Multi-pass membrane protein</topology>
    </subcellularLocation>
    <subcellularLocation>
        <location evidence="1">Cell membrane</location>
        <topology evidence="1">Multi-pass membrane protein</topology>
    </subcellularLocation>
</comment>
<evidence type="ECO:0000256" key="8">
    <source>
        <dbReference type="ARBA" id="ARBA00023136"/>
    </source>
</evidence>
<dbReference type="EMBL" id="BJLY01000002">
    <property type="protein sequence ID" value="GEB03655.1"/>
    <property type="molecule type" value="Genomic_DNA"/>
</dbReference>
<evidence type="ECO:0000256" key="3">
    <source>
        <dbReference type="ARBA" id="ARBA00022448"/>
    </source>
</evidence>
<keyword evidence="5 10" id="KW-0812">Transmembrane</keyword>
<comment type="similarity">
    <text evidence="2 10">Belongs to the MscL family.</text>
</comment>
<keyword evidence="10" id="KW-0997">Cell inner membrane</keyword>
<dbReference type="SUPFAM" id="SSF81330">
    <property type="entry name" value="Gated mechanosensitive channel"/>
    <property type="match status" value="1"/>
</dbReference>
<dbReference type="Proteomes" id="UP000320772">
    <property type="component" value="Unassembled WGS sequence"/>
</dbReference>
<dbReference type="InterPro" id="IPR036019">
    <property type="entry name" value="MscL_channel"/>
</dbReference>
<dbReference type="NCBIfam" id="NF001843">
    <property type="entry name" value="PRK00567.1-4"/>
    <property type="match status" value="1"/>
</dbReference>
<dbReference type="NCBIfam" id="NF010557">
    <property type="entry name" value="PRK13952.1"/>
    <property type="match status" value="1"/>
</dbReference>
<dbReference type="HAMAP" id="MF_00115">
    <property type="entry name" value="MscL"/>
    <property type="match status" value="1"/>
</dbReference>
<keyword evidence="4 10" id="KW-1003">Cell membrane</keyword>
<comment type="function">
    <text evidence="10">Channel that opens in response to stretch forces in the membrane lipid bilayer. May participate in the regulation of osmotic pressure changes within the cell.</text>
</comment>
<keyword evidence="9 10" id="KW-0407">Ion channel</keyword>
<dbReference type="GO" id="GO:0005886">
    <property type="term" value="C:plasma membrane"/>
    <property type="evidence" value="ECO:0007669"/>
    <property type="project" value="UniProtKB-SubCell"/>
</dbReference>
<dbReference type="NCBIfam" id="TIGR00220">
    <property type="entry name" value="mscL"/>
    <property type="match status" value="1"/>
</dbReference>
<evidence type="ECO:0000256" key="7">
    <source>
        <dbReference type="ARBA" id="ARBA00023065"/>
    </source>
</evidence>
<comment type="caution">
    <text evidence="11">The sequence shown here is derived from an EMBL/GenBank/DDBJ whole genome shotgun (WGS) entry which is preliminary data.</text>
</comment>
<dbReference type="InterPro" id="IPR001185">
    <property type="entry name" value="MS_channel"/>
</dbReference>
<dbReference type="InterPro" id="IPR019823">
    <property type="entry name" value="Mechanosensitive_channel_CS"/>
</dbReference>
<feature type="transmembrane region" description="Helical" evidence="10">
    <location>
        <begin position="89"/>
        <end position="112"/>
    </location>
</feature>
<keyword evidence="7 10" id="KW-0406">Ion transport</keyword>
<evidence type="ECO:0000256" key="10">
    <source>
        <dbReference type="HAMAP-Rule" id="MF_00115"/>
    </source>
</evidence>
<gene>
    <name evidence="10 11" type="primary">mscL</name>
    <name evidence="11" type="ORF">GRO01_12310</name>
</gene>
<evidence type="ECO:0000256" key="4">
    <source>
        <dbReference type="ARBA" id="ARBA00022475"/>
    </source>
</evidence>
<reference evidence="11 12" key="1">
    <citation type="submission" date="2019-06" db="EMBL/GenBank/DDBJ databases">
        <title>Whole genome shotgun sequence of Gluconobacter roseus NBRC 3990.</title>
        <authorList>
            <person name="Hosoyama A."/>
            <person name="Uohara A."/>
            <person name="Ohji S."/>
            <person name="Ichikawa N."/>
        </authorList>
    </citation>
    <scope>NUCLEOTIDE SEQUENCE [LARGE SCALE GENOMIC DNA]</scope>
    <source>
        <strain evidence="11 12">NBRC 3990</strain>
    </source>
</reference>
<feature type="transmembrane region" description="Helical" evidence="10">
    <location>
        <begin position="20"/>
        <end position="43"/>
    </location>
</feature>
<dbReference type="PRINTS" id="PR01264">
    <property type="entry name" value="MECHCHANNEL"/>
</dbReference>
<accession>A0A4Y3M4V9</accession>
<comment type="subunit">
    <text evidence="10">Homopentamer.</text>
</comment>
<dbReference type="PROSITE" id="PS01327">
    <property type="entry name" value="MSCL"/>
    <property type="match status" value="1"/>
</dbReference>
<dbReference type="Gene3D" id="1.10.1200.120">
    <property type="entry name" value="Large-conductance mechanosensitive channel, MscL, domain 1"/>
    <property type="match status" value="1"/>
</dbReference>
<dbReference type="Pfam" id="PF01741">
    <property type="entry name" value="MscL"/>
    <property type="match status" value="1"/>
</dbReference>
<dbReference type="RefSeq" id="WP_062510362.1">
    <property type="nucleotide sequence ID" value="NZ_BAQZ01000002.1"/>
</dbReference>
<evidence type="ECO:0000256" key="9">
    <source>
        <dbReference type="ARBA" id="ARBA00023303"/>
    </source>
</evidence>
<evidence type="ECO:0000256" key="5">
    <source>
        <dbReference type="ARBA" id="ARBA00022692"/>
    </source>
</evidence>
<organism evidence="11 12">
    <name type="scientific">Gluconobacter roseus NBRC 3990</name>
    <dbReference type="NCBI Taxonomy" id="1307950"/>
    <lineage>
        <taxon>Bacteria</taxon>
        <taxon>Pseudomonadati</taxon>
        <taxon>Pseudomonadota</taxon>
        <taxon>Alphaproteobacteria</taxon>
        <taxon>Acetobacterales</taxon>
        <taxon>Acetobacteraceae</taxon>
        <taxon>Gluconobacter</taxon>
    </lineage>
</organism>
<evidence type="ECO:0000256" key="1">
    <source>
        <dbReference type="ARBA" id="ARBA00004651"/>
    </source>
</evidence>
<keyword evidence="8 10" id="KW-0472">Membrane</keyword>
<keyword evidence="12" id="KW-1185">Reference proteome</keyword>
<dbReference type="GO" id="GO:0008381">
    <property type="term" value="F:mechanosensitive monoatomic ion channel activity"/>
    <property type="evidence" value="ECO:0007669"/>
    <property type="project" value="UniProtKB-UniRule"/>
</dbReference>
<evidence type="ECO:0000313" key="11">
    <source>
        <dbReference type="EMBL" id="GEB03655.1"/>
    </source>
</evidence>
<evidence type="ECO:0000313" key="12">
    <source>
        <dbReference type="Proteomes" id="UP000320772"/>
    </source>
</evidence>
<keyword evidence="6 10" id="KW-1133">Transmembrane helix</keyword>
<sequence>MSETKHTLHTPGWVGDFQKFIMRGNVLDLAVGVVIGAAFSAIVSSAVKDILTPFIGLLTGGVDFSNLFITLKGPVKDTLAEAQKAGAVTVNIGVFLNAVIQFLIVAFFIFWLTRILSKLHRKEEATPAAPPAPTKEEVLLTEIRDLLAKKSV</sequence>
<dbReference type="AlphaFoldDB" id="A0A4Y3M4V9"/>